<dbReference type="AlphaFoldDB" id="A0A1T5DRX8"/>
<organism evidence="2 3">
    <name type="scientific">Dyadobacter psychrophilus</name>
    <dbReference type="NCBI Taxonomy" id="651661"/>
    <lineage>
        <taxon>Bacteria</taxon>
        <taxon>Pseudomonadati</taxon>
        <taxon>Bacteroidota</taxon>
        <taxon>Cytophagia</taxon>
        <taxon>Cytophagales</taxon>
        <taxon>Spirosomataceae</taxon>
        <taxon>Dyadobacter</taxon>
    </lineage>
</organism>
<keyword evidence="1" id="KW-0812">Transmembrane</keyword>
<dbReference type="OrthoDB" id="952659at2"/>
<name>A0A1T5DRX8_9BACT</name>
<sequence>MLFKIIFPALFLTGVYFLIKSIGRIVQVYAGPKIEFPARTGSSQLKIDQSGDYEIAYKRPSLTGVIPTNCEFKLTEDADQRELKVISSVNLLGMRKDMSGNRVVPVASFKIERPGTYTLCTTESAGFKEGDKLLITTKSGTKGFWAILAIAISGIATIAGLVLSILAFLNKF</sequence>
<dbReference type="Proteomes" id="UP000190897">
    <property type="component" value="Unassembled WGS sequence"/>
</dbReference>
<dbReference type="RefSeq" id="WP_082214375.1">
    <property type="nucleotide sequence ID" value="NZ_FUZA01000002.1"/>
</dbReference>
<evidence type="ECO:0000256" key="1">
    <source>
        <dbReference type="SAM" id="Phobius"/>
    </source>
</evidence>
<reference evidence="3" key="1">
    <citation type="submission" date="2017-02" db="EMBL/GenBank/DDBJ databases">
        <authorList>
            <person name="Varghese N."/>
            <person name="Submissions S."/>
        </authorList>
    </citation>
    <scope>NUCLEOTIDE SEQUENCE [LARGE SCALE GENOMIC DNA]</scope>
    <source>
        <strain evidence="3">DSM 22270</strain>
    </source>
</reference>
<feature type="transmembrane region" description="Helical" evidence="1">
    <location>
        <begin position="144"/>
        <end position="169"/>
    </location>
</feature>
<keyword evidence="1" id="KW-1133">Transmembrane helix</keyword>
<feature type="transmembrane region" description="Helical" evidence="1">
    <location>
        <begin position="6"/>
        <end position="23"/>
    </location>
</feature>
<accession>A0A1T5DRX8</accession>
<dbReference type="EMBL" id="FUZA01000002">
    <property type="protein sequence ID" value="SKB74246.1"/>
    <property type="molecule type" value="Genomic_DNA"/>
</dbReference>
<dbReference type="STRING" id="651661.SAMN05660293_01832"/>
<keyword evidence="1" id="KW-0472">Membrane</keyword>
<protein>
    <submittedName>
        <fullName evidence="2">Uncharacterized protein</fullName>
    </submittedName>
</protein>
<keyword evidence="3" id="KW-1185">Reference proteome</keyword>
<evidence type="ECO:0000313" key="3">
    <source>
        <dbReference type="Proteomes" id="UP000190897"/>
    </source>
</evidence>
<gene>
    <name evidence="2" type="ORF">SAMN05660293_01832</name>
</gene>
<evidence type="ECO:0000313" key="2">
    <source>
        <dbReference type="EMBL" id="SKB74246.1"/>
    </source>
</evidence>
<proteinExistence type="predicted"/>